<protein>
    <recommendedName>
        <fullName evidence="8">Enkurin domain-containing protein</fullName>
    </recommendedName>
</protein>
<evidence type="ECO:0000256" key="1">
    <source>
        <dbReference type="ARBA" id="ARBA00004138"/>
    </source>
</evidence>
<dbReference type="PANTHER" id="PTHR21490:SF0">
    <property type="entry name" value="ENKURIN"/>
    <property type="match status" value="1"/>
</dbReference>
<evidence type="ECO:0000256" key="3">
    <source>
        <dbReference type="ARBA" id="ARBA00022490"/>
    </source>
</evidence>
<feature type="region of interest" description="Disordered" evidence="7">
    <location>
        <begin position="39"/>
        <end position="102"/>
    </location>
</feature>
<dbReference type="Proteomes" id="UP000823941">
    <property type="component" value="Chromosome 1"/>
</dbReference>
<name>A0ABQ7R710_PLUXY</name>
<dbReference type="Pfam" id="PF13864">
    <property type="entry name" value="Enkurin"/>
    <property type="match status" value="1"/>
</dbReference>
<dbReference type="PROSITE" id="PS51665">
    <property type="entry name" value="ENKURIN"/>
    <property type="match status" value="1"/>
</dbReference>
<organism evidence="9 10">
    <name type="scientific">Plutella xylostella</name>
    <name type="common">Diamondback moth</name>
    <name type="synonym">Plutella maculipennis</name>
    <dbReference type="NCBI Taxonomy" id="51655"/>
    <lineage>
        <taxon>Eukaryota</taxon>
        <taxon>Metazoa</taxon>
        <taxon>Ecdysozoa</taxon>
        <taxon>Arthropoda</taxon>
        <taxon>Hexapoda</taxon>
        <taxon>Insecta</taxon>
        <taxon>Pterygota</taxon>
        <taxon>Neoptera</taxon>
        <taxon>Endopterygota</taxon>
        <taxon>Lepidoptera</taxon>
        <taxon>Glossata</taxon>
        <taxon>Ditrysia</taxon>
        <taxon>Yponomeutoidea</taxon>
        <taxon>Plutellidae</taxon>
        <taxon>Plutella</taxon>
    </lineage>
</organism>
<sequence length="268" mass="30609">MSIIEVVEHNEVIYTILKQPPPPQRKTPRYQSKLEKELKATKIPKRTGALGFAETPLNPPDKFLKKGEGVPPPRKQATHKCVPSKNLPPVFKRSDMTSPPEKPTVNFKVLNIKKAIKSKPKPIVPRLVDTRNGHTKPIKGSGEVPEMCLRRGFGQLPTYLARRVRRQHRRLQAKKDEEDNRESLCKLVADEERQKLLDDLKANWAIMQKAFLQLPMLTDTIPKINKKAKMEQDLKQLEKDIALVENNPYIYVFDDQLPGPEANENGGH</sequence>
<dbReference type="InterPro" id="IPR027012">
    <property type="entry name" value="Enkurin_dom"/>
</dbReference>
<keyword evidence="5" id="KW-0966">Cell projection</keyword>
<feature type="coiled-coil region" evidence="6">
    <location>
        <begin position="161"/>
        <end position="194"/>
    </location>
</feature>
<comment type="caution">
    <text evidence="9">The sequence shown here is derived from an EMBL/GenBank/DDBJ whole genome shotgun (WGS) entry which is preliminary data.</text>
</comment>
<evidence type="ECO:0000256" key="6">
    <source>
        <dbReference type="SAM" id="Coils"/>
    </source>
</evidence>
<dbReference type="InterPro" id="IPR052102">
    <property type="entry name" value="Enkurin_domain-protein"/>
</dbReference>
<evidence type="ECO:0000256" key="4">
    <source>
        <dbReference type="ARBA" id="ARBA00023212"/>
    </source>
</evidence>
<keyword evidence="4" id="KW-0206">Cytoskeleton</keyword>
<evidence type="ECO:0000259" key="8">
    <source>
        <dbReference type="PROSITE" id="PS51665"/>
    </source>
</evidence>
<proteinExistence type="predicted"/>
<dbReference type="EMBL" id="JAHIBW010000001">
    <property type="protein sequence ID" value="KAG7313065.1"/>
    <property type="molecule type" value="Genomic_DNA"/>
</dbReference>
<keyword evidence="3" id="KW-0963">Cytoplasm</keyword>
<keyword evidence="10" id="KW-1185">Reference proteome</keyword>
<evidence type="ECO:0000256" key="5">
    <source>
        <dbReference type="ARBA" id="ARBA00023273"/>
    </source>
</evidence>
<evidence type="ECO:0000256" key="7">
    <source>
        <dbReference type="SAM" id="MobiDB-lite"/>
    </source>
</evidence>
<evidence type="ECO:0000256" key="2">
    <source>
        <dbReference type="ARBA" id="ARBA00004245"/>
    </source>
</evidence>
<comment type="subcellular location">
    <subcellularLocation>
        <location evidence="1">Cell projection</location>
        <location evidence="1">Cilium</location>
    </subcellularLocation>
    <subcellularLocation>
        <location evidence="2">Cytoplasm</location>
        <location evidence="2">Cytoskeleton</location>
    </subcellularLocation>
</comment>
<gene>
    <name evidence="9" type="ORF">JYU34_000146</name>
</gene>
<accession>A0ABQ7R710</accession>
<reference evidence="9 10" key="1">
    <citation type="submission" date="2021-06" db="EMBL/GenBank/DDBJ databases">
        <title>A haploid diamondback moth (Plutella xylostella L.) genome assembly resolves 31 chromosomes and identifies a diamide resistance mutation.</title>
        <authorList>
            <person name="Ward C.M."/>
            <person name="Perry K.D."/>
            <person name="Baker G."/>
            <person name="Powis K."/>
            <person name="Heckel D.G."/>
            <person name="Baxter S.W."/>
        </authorList>
    </citation>
    <scope>NUCLEOTIDE SEQUENCE [LARGE SCALE GENOMIC DNA]</scope>
    <source>
        <strain evidence="9 10">LV</strain>
        <tissue evidence="9">Single pupa</tissue>
    </source>
</reference>
<keyword evidence="6" id="KW-0175">Coiled coil</keyword>
<feature type="domain" description="Enkurin" evidence="8">
    <location>
        <begin position="160"/>
        <end position="252"/>
    </location>
</feature>
<dbReference type="PANTHER" id="PTHR21490">
    <property type="entry name" value="ENKURIN-RELATED"/>
    <property type="match status" value="1"/>
</dbReference>
<evidence type="ECO:0000313" key="9">
    <source>
        <dbReference type="EMBL" id="KAG7313065.1"/>
    </source>
</evidence>
<evidence type="ECO:0000313" key="10">
    <source>
        <dbReference type="Proteomes" id="UP000823941"/>
    </source>
</evidence>